<evidence type="ECO:0000313" key="3">
    <source>
        <dbReference type="EMBL" id="UGS38180.1"/>
    </source>
</evidence>
<evidence type="ECO:0000313" key="4">
    <source>
        <dbReference type="Proteomes" id="UP001162834"/>
    </source>
</evidence>
<gene>
    <name evidence="3" type="ORF">DSM104329_04603</name>
</gene>
<dbReference type="Gene3D" id="1.10.10.10">
    <property type="entry name" value="Winged helix-like DNA-binding domain superfamily/Winged helix DNA-binding domain"/>
    <property type="match status" value="1"/>
</dbReference>
<organism evidence="3 4">
    <name type="scientific">Capillimicrobium parvum</name>
    <dbReference type="NCBI Taxonomy" id="2884022"/>
    <lineage>
        <taxon>Bacteria</taxon>
        <taxon>Bacillati</taxon>
        <taxon>Actinomycetota</taxon>
        <taxon>Thermoleophilia</taxon>
        <taxon>Solirubrobacterales</taxon>
        <taxon>Capillimicrobiaceae</taxon>
        <taxon>Capillimicrobium</taxon>
    </lineage>
</organism>
<dbReference type="Pfam" id="PF17778">
    <property type="entry name" value="WHD_BLACT"/>
    <property type="match status" value="1"/>
</dbReference>
<keyword evidence="4" id="KW-1185">Reference proteome</keyword>
<dbReference type="Pfam" id="PF00753">
    <property type="entry name" value="Lactamase_B"/>
    <property type="match status" value="1"/>
</dbReference>
<dbReference type="InterPro" id="IPR001279">
    <property type="entry name" value="Metallo-B-lactamas"/>
</dbReference>
<dbReference type="PANTHER" id="PTHR23131:SF0">
    <property type="entry name" value="ENDORIBONUCLEASE LACTB2"/>
    <property type="match status" value="1"/>
</dbReference>
<dbReference type="KEGG" id="sbae:DSM104329_04603"/>
<protein>
    <recommendedName>
        <fullName evidence="2">Metallo-beta-lactamase domain-containing protein</fullName>
    </recommendedName>
</protein>
<feature type="compositionally biased region" description="Basic and acidic residues" evidence="1">
    <location>
        <begin position="225"/>
        <end position="237"/>
    </location>
</feature>
<dbReference type="InterPro" id="IPR041516">
    <property type="entry name" value="LACTB2_WH"/>
</dbReference>
<dbReference type="Gene3D" id="3.60.15.10">
    <property type="entry name" value="Ribonuclease Z/Hydroxyacylglutathione hydrolase-like"/>
    <property type="match status" value="2"/>
</dbReference>
<dbReference type="AlphaFoldDB" id="A0A9E6Y119"/>
<sequence length="245" mass="25568">MIAGHDVAHLRAPNPGMLTLTGTNTWVLGREPCWIVDPGPAIDVHLDAVAAEAQARGGAGGIAITHGHIDHVEGLDALGERLGGPPVAVAGRLGPLTAVRTPGHSTDSMTWIWGSVACTGDAVLGEGSVFVSAQLGEYLEALEGLRTRGLTLLLPGHGDPVTEPAQRIGALIEHRLERERRLVAALDRGARTVDELLDDAWSDAPAALRAPASLSLAAHLDKLEAEDRLPEGVERPVRPPGPPVA</sequence>
<evidence type="ECO:0000256" key="1">
    <source>
        <dbReference type="SAM" id="MobiDB-lite"/>
    </source>
</evidence>
<dbReference type="InterPro" id="IPR036866">
    <property type="entry name" value="RibonucZ/Hydroxyglut_hydro"/>
</dbReference>
<dbReference type="InterPro" id="IPR036388">
    <property type="entry name" value="WH-like_DNA-bd_sf"/>
</dbReference>
<dbReference type="SMART" id="SM00849">
    <property type="entry name" value="Lactamase_B"/>
    <property type="match status" value="1"/>
</dbReference>
<accession>A0A9E6Y119</accession>
<proteinExistence type="predicted"/>
<dbReference type="EMBL" id="CP087164">
    <property type="protein sequence ID" value="UGS38180.1"/>
    <property type="molecule type" value="Genomic_DNA"/>
</dbReference>
<dbReference type="Proteomes" id="UP001162834">
    <property type="component" value="Chromosome"/>
</dbReference>
<dbReference type="InterPro" id="IPR050662">
    <property type="entry name" value="Sec-metab_biosynth-thioest"/>
</dbReference>
<name>A0A9E6Y119_9ACTN</name>
<dbReference type="PANTHER" id="PTHR23131">
    <property type="entry name" value="ENDORIBONUCLEASE LACTB2"/>
    <property type="match status" value="1"/>
</dbReference>
<dbReference type="RefSeq" id="WP_259312210.1">
    <property type="nucleotide sequence ID" value="NZ_CP087164.1"/>
</dbReference>
<reference evidence="3" key="1">
    <citation type="journal article" date="2022" name="Int. J. Syst. Evol. Microbiol.">
        <title>Pseudomonas aegrilactucae sp. nov. and Pseudomonas morbosilactucae sp. nov., pathogens causing bacterial rot of lettuce in Japan.</title>
        <authorList>
            <person name="Sawada H."/>
            <person name="Fujikawa T."/>
            <person name="Satou M."/>
        </authorList>
    </citation>
    <scope>NUCLEOTIDE SEQUENCE</scope>
    <source>
        <strain evidence="3">0166_1</strain>
    </source>
</reference>
<feature type="domain" description="Metallo-beta-lactamase" evidence="2">
    <location>
        <begin position="22"/>
        <end position="157"/>
    </location>
</feature>
<evidence type="ECO:0000259" key="2">
    <source>
        <dbReference type="SMART" id="SM00849"/>
    </source>
</evidence>
<feature type="region of interest" description="Disordered" evidence="1">
    <location>
        <begin position="225"/>
        <end position="245"/>
    </location>
</feature>
<dbReference type="SUPFAM" id="SSF56281">
    <property type="entry name" value="Metallo-hydrolase/oxidoreductase"/>
    <property type="match status" value="1"/>
</dbReference>